<dbReference type="RefSeq" id="WP_212531525.1">
    <property type="nucleotide sequence ID" value="NZ_JAGSOG010000177.1"/>
</dbReference>
<dbReference type="EMBL" id="JAGSOG010000177">
    <property type="protein sequence ID" value="MBR7837055.1"/>
    <property type="molecule type" value="Genomic_DNA"/>
</dbReference>
<dbReference type="InterPro" id="IPR013780">
    <property type="entry name" value="Glyco_hydro_b"/>
</dbReference>
<organism evidence="3 4">
    <name type="scientific">Actinospica durhamensis</name>
    <dbReference type="NCBI Taxonomy" id="1508375"/>
    <lineage>
        <taxon>Bacteria</taxon>
        <taxon>Bacillati</taxon>
        <taxon>Actinomycetota</taxon>
        <taxon>Actinomycetes</taxon>
        <taxon>Catenulisporales</taxon>
        <taxon>Actinospicaceae</taxon>
        <taxon>Actinospica</taxon>
    </lineage>
</organism>
<feature type="region of interest" description="Disordered" evidence="1">
    <location>
        <begin position="1"/>
        <end position="44"/>
    </location>
</feature>
<evidence type="ECO:0000313" key="3">
    <source>
        <dbReference type="EMBL" id="MBR7837055.1"/>
    </source>
</evidence>
<dbReference type="Pfam" id="PF16862">
    <property type="entry name" value="Glyco_hydro_79C"/>
    <property type="match status" value="1"/>
</dbReference>
<dbReference type="SUPFAM" id="SSF51445">
    <property type="entry name" value="(Trans)glycosidases"/>
    <property type="match status" value="1"/>
</dbReference>
<dbReference type="PANTHER" id="PTHR36183">
    <property type="entry name" value="BETA-GLUCURONIDASE"/>
    <property type="match status" value="1"/>
</dbReference>
<dbReference type="InterPro" id="IPR031728">
    <property type="entry name" value="GlcAase_C"/>
</dbReference>
<dbReference type="InterPro" id="IPR017853">
    <property type="entry name" value="GH"/>
</dbReference>
<gene>
    <name evidence="3" type="ORF">KDL01_27510</name>
</gene>
<accession>A0A941ET24</accession>
<dbReference type="InterPro" id="IPR052974">
    <property type="entry name" value="GH79_Enzymes"/>
</dbReference>
<feature type="non-terminal residue" evidence="3">
    <location>
        <position position="532"/>
    </location>
</feature>
<reference evidence="3" key="1">
    <citation type="submission" date="2021-04" db="EMBL/GenBank/DDBJ databases">
        <title>Genome based classification of Actinospica acidithermotolerans sp. nov., an actinobacterium isolated from an Indonesian hot spring.</title>
        <authorList>
            <person name="Kusuma A.B."/>
            <person name="Putra K.E."/>
            <person name="Nafisah S."/>
            <person name="Loh J."/>
            <person name="Nouioui I."/>
            <person name="Goodfellow M."/>
        </authorList>
    </citation>
    <scope>NUCLEOTIDE SEQUENCE</scope>
    <source>
        <strain evidence="3">CSCA 57</strain>
    </source>
</reference>
<feature type="compositionally biased region" description="Basic residues" evidence="1">
    <location>
        <begin position="31"/>
        <end position="40"/>
    </location>
</feature>
<evidence type="ECO:0000313" key="4">
    <source>
        <dbReference type="Proteomes" id="UP000675781"/>
    </source>
</evidence>
<evidence type="ECO:0000259" key="2">
    <source>
        <dbReference type="Pfam" id="PF16862"/>
    </source>
</evidence>
<dbReference type="PANTHER" id="PTHR36183:SF2">
    <property type="entry name" value="BETA-GLUCURONIDASE C-TERMINAL DOMAIN-CONTAINING PROTEIN"/>
    <property type="match status" value="1"/>
</dbReference>
<evidence type="ECO:0000256" key="1">
    <source>
        <dbReference type="SAM" id="MobiDB-lite"/>
    </source>
</evidence>
<feature type="domain" description="Beta-glucuronidase C-terminal" evidence="2">
    <location>
        <begin position="434"/>
        <end position="528"/>
    </location>
</feature>
<proteinExistence type="predicted"/>
<dbReference type="Gene3D" id="3.20.20.80">
    <property type="entry name" value="Glycosidases"/>
    <property type="match status" value="1"/>
</dbReference>
<dbReference type="Gene3D" id="2.60.40.1180">
    <property type="entry name" value="Golgi alpha-mannosidase II"/>
    <property type="match status" value="1"/>
</dbReference>
<dbReference type="AlphaFoldDB" id="A0A941ET24"/>
<protein>
    <recommendedName>
        <fullName evidence="2">Beta-glucuronidase C-terminal domain-containing protein</fullName>
    </recommendedName>
</protein>
<dbReference type="Proteomes" id="UP000675781">
    <property type="component" value="Unassembled WGS sequence"/>
</dbReference>
<name>A0A941ET24_9ACTN</name>
<keyword evidence="4" id="KW-1185">Reference proteome</keyword>
<comment type="caution">
    <text evidence="3">The sequence shown here is derived from an EMBL/GenBank/DDBJ whole genome shotgun (WGS) entry which is preliminary data.</text>
</comment>
<sequence length="532" mass="53848">MNTIASPGIVMNTATHTASPYPPGRSARPGRLGRPRRPRRDRPLGARRLAAAGTALALALVTAGSAVAGAPSAAAATPPVVAITQAPLSASLTAGSLGLSFEASDLALPAFTSGNLASYLKTLGSSTMRIGGNTVDETFWTSTGETPPSYSLATITPADLTALAGLAKASGWKVILGVDLKHDDPARAADEAAHALAALGSSLQAIEIGNEPDLYSQYSGNTAQYFTDFESYVAAITAAAPGVPIEGSDAAGSPTASWQSAFVSAEAAKSKPDIVELTNHYYPLKDCSSGDDPTIADLLGTSVRNAETTVADSAVTQAVKLGVPAVIDEGNSVVCEGMPGVSDVYASALWEIDEQLDFAREGVSGDYMHGTVLQCDTGKPLFMYYTPLCAPTAADATAGTEAAQPEYYGLAAVHAIGTGNFLSLSNPDWAAVRAYAVRHADGTMTVVLDNVQDPASNGASTLQLDLGANFGSGSRIDLTASGLTATSGITLGGQSVQANGTLPAPTATPVAVSGSTLTVSVPAGDAALITLT</sequence>